<evidence type="ECO:0000256" key="1">
    <source>
        <dbReference type="SAM" id="Phobius"/>
    </source>
</evidence>
<protein>
    <submittedName>
        <fullName evidence="2">PEP-CTERM protein-sorting domain-containing protein</fullName>
    </submittedName>
</protein>
<organism evidence="2 3">
    <name type="scientific">Pseudarthrobacter equi</name>
    <dbReference type="NCBI Taxonomy" id="728066"/>
    <lineage>
        <taxon>Bacteria</taxon>
        <taxon>Bacillati</taxon>
        <taxon>Actinomycetota</taxon>
        <taxon>Actinomycetes</taxon>
        <taxon>Micrococcales</taxon>
        <taxon>Micrococcaceae</taxon>
        <taxon>Pseudarthrobacter</taxon>
    </lineage>
</organism>
<accession>A0A1H2BKE5</accession>
<dbReference type="Proteomes" id="UP000198751">
    <property type="component" value="Chromosome I"/>
</dbReference>
<dbReference type="AlphaFoldDB" id="A0A1H2BKE5"/>
<keyword evidence="3" id="KW-1185">Reference proteome</keyword>
<keyword evidence="1" id="KW-0472">Membrane</keyword>
<sequence>MTRRTDFWALALVASATLLVCGAVATWNFTLIADENGIREGGFPFTTPLGLGVAAFMVSLPGFFATRRRARAPRD</sequence>
<proteinExistence type="predicted"/>
<name>A0A1H2BKE5_9MICC</name>
<reference evidence="3" key="1">
    <citation type="submission" date="2016-10" db="EMBL/GenBank/DDBJ databases">
        <authorList>
            <person name="Varghese N."/>
            <person name="Submissions S."/>
        </authorList>
    </citation>
    <scope>NUCLEOTIDE SEQUENCE [LARGE SCALE GENOMIC DNA]</scope>
    <source>
        <strain evidence="3">IMMIB L-1606</strain>
    </source>
</reference>
<dbReference type="RefSeq" id="WP_091723222.1">
    <property type="nucleotide sequence ID" value="NZ_LT629779.1"/>
</dbReference>
<keyword evidence="1" id="KW-0812">Transmembrane</keyword>
<gene>
    <name evidence="2" type="ORF">SAMN04489743_3761</name>
</gene>
<evidence type="ECO:0000313" key="2">
    <source>
        <dbReference type="EMBL" id="SDT58648.1"/>
    </source>
</evidence>
<feature type="transmembrane region" description="Helical" evidence="1">
    <location>
        <begin position="49"/>
        <end position="66"/>
    </location>
</feature>
<evidence type="ECO:0000313" key="3">
    <source>
        <dbReference type="Proteomes" id="UP000198751"/>
    </source>
</evidence>
<keyword evidence="1" id="KW-1133">Transmembrane helix</keyword>
<dbReference type="EMBL" id="LT629779">
    <property type="protein sequence ID" value="SDT58648.1"/>
    <property type="molecule type" value="Genomic_DNA"/>
</dbReference>